<feature type="transmembrane region" description="Helical" evidence="1">
    <location>
        <begin position="964"/>
        <end position="984"/>
    </location>
</feature>
<feature type="transmembrane region" description="Helical" evidence="1">
    <location>
        <begin position="344"/>
        <end position="362"/>
    </location>
</feature>
<feature type="transmembrane region" description="Helical" evidence="1">
    <location>
        <begin position="399"/>
        <end position="421"/>
    </location>
</feature>
<dbReference type="Proteomes" id="UP000186894">
    <property type="component" value="Unassembled WGS sequence"/>
</dbReference>
<feature type="transmembrane region" description="Helical" evidence="1">
    <location>
        <begin position="473"/>
        <end position="500"/>
    </location>
</feature>
<keyword evidence="1" id="KW-1133">Transmembrane helix</keyword>
<feature type="transmembrane region" description="Helical" evidence="1">
    <location>
        <begin position="441"/>
        <end position="461"/>
    </location>
</feature>
<dbReference type="PANTHER" id="PTHR32063:SF64">
    <property type="entry name" value="ACRB_ACRD_ACRF FAMILY PROTEIN"/>
    <property type="match status" value="1"/>
</dbReference>
<feature type="transmembrane region" description="Helical" evidence="1">
    <location>
        <begin position="990"/>
        <end position="1014"/>
    </location>
</feature>
<sequence length="1039" mass="111684">MSVSNTPPRKAFNLSAWALKHQSFVVFLMILTVLGGIWSYDRLSRNEDPPFTIKTMVVSAVWPGASTTDTVNLLTDKLEKKLSETPYLDFTQSYSRPGQSVIFVNLRDSAPPEKVAGIWYQVRKKMQDIVPTLPQGVQGPLFDDEFGDTFGSIYAFHADGFSKRELRDRVDAVRAEILSVKDIGKVNVLGVQEEEIVIEFSSSKLSSLGIDPAAAVAAIQAQNAVTPTGIVRTPQDNISLRVSGAFVSEKSLHDLVFKVDNRFIRLEDVATISRTLVDPPAPAVRVNGQPVLALAISMAANGNLLEFGSAVKAKMQEIAAQLPHGIEMTQVADQTTVVKEAVGGFVKVLIEAIVIVLAVSFVSLGTRAGLVITASIPLVLAMTFFGMDLAGIGLQRISLGALIIALGLLVDDAMITVETMVSCLENGQDKSVAASHAYETTAFPMLTGTLVMIAGFIPVGFAASSAGEYTFSLFMVVFIALVASWIVAVLFSPILGTWILPNTMKHADHEGGRVMKAYRKSLDWSLSHRWLTLGIALALLVLSGFGATRLEQQFFPASDRPELLVSLTLPQNASRAATDARAKQLEDLLKADTDVDHFTTYVGSGSVRFYLPMDLLLENDNVSETVIVTKGVKERDAVRARLEQAMTRDFADVITRVSPLELGPPVGWPLKFRVTGPDYAKVRELALQTASVVDSHSLTRDVNMTAGEPQRRVTVVVNQVEARALGMSSQSVASEIAAIFAGSTVTTVRDDDRLVNVVVKGIQADRTSVDTIGNLQLRTGDGRSVPLRQVANVDYGFEEPVIWHRQGKPMIIVQADVPKGVQAATVAGELDAKLSSLRASLPIGYAITAGGITEEAAKGNSSVFAVVPVMLIVIIFLLMVQLQSFSRMALAMAMAPFGLIGVVAAMLPTATPMGFVAQLGVIALSGMIIRNAVILIQEVDQNVALGQPIRQAIVAAAVHRARPIVLTALAAILGMVPIAMQIFWGPMAFAIIGGLAGATVLTLTLLPCLLLWLLTAQADRKNDPHKTYVGNDKAEMHAH</sequence>
<dbReference type="SUPFAM" id="SSF82866">
    <property type="entry name" value="Multidrug efflux transporter AcrB transmembrane domain"/>
    <property type="match status" value="2"/>
</dbReference>
<dbReference type="RefSeq" id="WP_075638030.1">
    <property type="nucleotide sequence ID" value="NZ_MKIM01000021.1"/>
</dbReference>
<evidence type="ECO:0000313" key="2">
    <source>
        <dbReference type="EMBL" id="OLP46359.1"/>
    </source>
</evidence>
<feature type="transmembrane region" description="Helical" evidence="1">
    <location>
        <begin position="22"/>
        <end position="40"/>
    </location>
</feature>
<dbReference type="SUPFAM" id="SSF82714">
    <property type="entry name" value="Multidrug efflux transporter AcrB TolC docking domain, DN and DC subdomains"/>
    <property type="match status" value="2"/>
</dbReference>
<organism evidence="2 3">
    <name type="scientific">Rhizobium oryziradicis</name>
    <dbReference type="NCBI Taxonomy" id="1867956"/>
    <lineage>
        <taxon>Bacteria</taxon>
        <taxon>Pseudomonadati</taxon>
        <taxon>Pseudomonadota</taxon>
        <taxon>Alphaproteobacteria</taxon>
        <taxon>Hyphomicrobiales</taxon>
        <taxon>Rhizobiaceae</taxon>
        <taxon>Rhizobium/Agrobacterium group</taxon>
        <taxon>Rhizobium</taxon>
    </lineage>
</organism>
<evidence type="ECO:0000313" key="3">
    <source>
        <dbReference type="Proteomes" id="UP000186894"/>
    </source>
</evidence>
<name>A0A1Q8ZWR1_9HYPH</name>
<dbReference type="Pfam" id="PF00873">
    <property type="entry name" value="ACR_tran"/>
    <property type="match status" value="1"/>
</dbReference>
<accession>A0A1Q8ZWR1</accession>
<comment type="caution">
    <text evidence="2">The sequence shown here is derived from an EMBL/GenBank/DDBJ whole genome shotgun (WGS) entry which is preliminary data.</text>
</comment>
<evidence type="ECO:0000256" key="1">
    <source>
        <dbReference type="SAM" id="Phobius"/>
    </source>
</evidence>
<dbReference type="Gene3D" id="1.20.1640.10">
    <property type="entry name" value="Multidrug efflux transporter AcrB transmembrane domain"/>
    <property type="match status" value="2"/>
</dbReference>
<feature type="transmembrane region" description="Helical" evidence="1">
    <location>
        <begin position="530"/>
        <end position="550"/>
    </location>
</feature>
<dbReference type="GO" id="GO:0005886">
    <property type="term" value="C:plasma membrane"/>
    <property type="evidence" value="ECO:0007669"/>
    <property type="project" value="TreeGrafter"/>
</dbReference>
<gene>
    <name evidence="2" type="ORF">BJF95_04085</name>
</gene>
<dbReference type="AlphaFoldDB" id="A0A1Q8ZWR1"/>
<dbReference type="Gene3D" id="3.30.70.1320">
    <property type="entry name" value="Multidrug efflux transporter AcrB pore domain like"/>
    <property type="match status" value="1"/>
</dbReference>
<dbReference type="PRINTS" id="PR00702">
    <property type="entry name" value="ACRIFLAVINRP"/>
</dbReference>
<feature type="transmembrane region" description="Helical" evidence="1">
    <location>
        <begin position="368"/>
        <end position="387"/>
    </location>
</feature>
<dbReference type="InterPro" id="IPR001036">
    <property type="entry name" value="Acrflvin-R"/>
</dbReference>
<dbReference type="PANTHER" id="PTHR32063">
    <property type="match status" value="1"/>
</dbReference>
<dbReference type="Gene3D" id="3.30.70.1430">
    <property type="entry name" value="Multidrug efflux transporter AcrB pore domain"/>
    <property type="match status" value="2"/>
</dbReference>
<dbReference type="InterPro" id="IPR027463">
    <property type="entry name" value="AcrB_DN_DC_subdom"/>
</dbReference>
<keyword evidence="1" id="KW-0472">Membrane</keyword>
<dbReference type="GO" id="GO:0042910">
    <property type="term" value="F:xenobiotic transmembrane transporter activity"/>
    <property type="evidence" value="ECO:0007669"/>
    <property type="project" value="TreeGrafter"/>
</dbReference>
<feature type="transmembrane region" description="Helical" evidence="1">
    <location>
        <begin position="863"/>
        <end position="882"/>
    </location>
</feature>
<reference evidence="2 3" key="1">
    <citation type="submission" date="2016-09" db="EMBL/GenBank/DDBJ databases">
        <title>Rhizobium oryziradicis sp. nov., isolated from the root of rice.</title>
        <authorList>
            <person name="Zhao J."/>
            <person name="Zhang X."/>
        </authorList>
    </citation>
    <scope>NUCLEOTIDE SEQUENCE [LARGE SCALE GENOMIC DNA]</scope>
    <source>
        <strain evidence="2 3">N19</strain>
    </source>
</reference>
<dbReference type="EMBL" id="MKIM01000021">
    <property type="protein sequence ID" value="OLP46359.1"/>
    <property type="molecule type" value="Genomic_DNA"/>
</dbReference>
<dbReference type="STRING" id="1867956.BJF95_04085"/>
<keyword evidence="1" id="KW-0812">Transmembrane</keyword>
<dbReference type="Gene3D" id="3.30.70.1440">
    <property type="entry name" value="Multidrug efflux transporter AcrB pore domain"/>
    <property type="match status" value="1"/>
</dbReference>
<protein>
    <submittedName>
        <fullName evidence="2">ACR family transporter</fullName>
    </submittedName>
</protein>
<dbReference type="Gene3D" id="3.30.2090.10">
    <property type="entry name" value="Multidrug efflux transporter AcrB TolC docking domain, DN and DC subdomains"/>
    <property type="match status" value="2"/>
</dbReference>
<proteinExistence type="predicted"/>
<dbReference type="SUPFAM" id="SSF82693">
    <property type="entry name" value="Multidrug efflux transporter AcrB pore domain, PN1, PN2, PC1 and PC2 subdomains"/>
    <property type="match status" value="3"/>
</dbReference>
<dbReference type="OrthoDB" id="9798415at2"/>
<keyword evidence="3" id="KW-1185">Reference proteome</keyword>